<reference evidence="1 2" key="1">
    <citation type="submission" date="2020-03" db="EMBL/GenBank/DDBJ databases">
        <title>Draft Genome Sequence of Cudoniella acicularis.</title>
        <authorList>
            <person name="Buettner E."/>
            <person name="Kellner H."/>
        </authorList>
    </citation>
    <scope>NUCLEOTIDE SEQUENCE [LARGE SCALE GENOMIC DNA]</scope>
    <source>
        <strain evidence="1 2">DSM 108380</strain>
    </source>
</reference>
<dbReference type="InterPro" id="IPR006813">
    <property type="entry name" value="Glyco_trans_17"/>
</dbReference>
<protein>
    <recommendedName>
        <fullName evidence="3">Glycosyltransferase family 17 protein</fullName>
    </recommendedName>
</protein>
<dbReference type="Pfam" id="PF04724">
    <property type="entry name" value="Glyco_transf_17"/>
    <property type="match status" value="1"/>
</dbReference>
<dbReference type="PANTHER" id="PTHR12224:SF0">
    <property type="entry name" value="BETA-1,4-MANNOSYL-GLYCOPROTEIN 4-BETA-N-ACETYLGLUCOSAMINYLTRANSFERASE"/>
    <property type="match status" value="1"/>
</dbReference>
<dbReference type="GO" id="GO:0016020">
    <property type="term" value="C:membrane"/>
    <property type="evidence" value="ECO:0007669"/>
    <property type="project" value="InterPro"/>
</dbReference>
<gene>
    <name evidence="1" type="ORF">G7Y89_g9865</name>
</gene>
<dbReference type="PANTHER" id="PTHR12224">
    <property type="entry name" value="BETA-1,4-MANNOSYL-GLYCOPROTEIN BETA-1,4-N-ACETYLGLUCOSAMINYL-TRANSFERASE"/>
    <property type="match status" value="1"/>
</dbReference>
<dbReference type="Proteomes" id="UP000566819">
    <property type="component" value="Unassembled WGS sequence"/>
</dbReference>
<comment type="caution">
    <text evidence="1">The sequence shown here is derived from an EMBL/GenBank/DDBJ whole genome shotgun (WGS) entry which is preliminary data.</text>
</comment>
<dbReference type="GO" id="GO:0003830">
    <property type="term" value="F:beta-1,4-mannosylglycoprotein 4-beta-N-acetylglucosaminyltransferase activity"/>
    <property type="evidence" value="ECO:0007669"/>
    <property type="project" value="InterPro"/>
</dbReference>
<organism evidence="1 2">
    <name type="scientific">Cudoniella acicularis</name>
    <dbReference type="NCBI Taxonomy" id="354080"/>
    <lineage>
        <taxon>Eukaryota</taxon>
        <taxon>Fungi</taxon>
        <taxon>Dikarya</taxon>
        <taxon>Ascomycota</taxon>
        <taxon>Pezizomycotina</taxon>
        <taxon>Leotiomycetes</taxon>
        <taxon>Helotiales</taxon>
        <taxon>Tricladiaceae</taxon>
        <taxon>Cudoniella</taxon>
    </lineage>
</organism>
<evidence type="ECO:0000313" key="2">
    <source>
        <dbReference type="Proteomes" id="UP000566819"/>
    </source>
</evidence>
<evidence type="ECO:0008006" key="3">
    <source>
        <dbReference type="Google" id="ProtNLM"/>
    </source>
</evidence>
<dbReference type="AlphaFoldDB" id="A0A8H4W261"/>
<name>A0A8H4W261_9HELO</name>
<dbReference type="EMBL" id="JAAMPI010000833">
    <property type="protein sequence ID" value="KAF4628289.1"/>
    <property type="molecule type" value="Genomic_DNA"/>
</dbReference>
<dbReference type="GO" id="GO:0006044">
    <property type="term" value="P:N-acetylglucosamine metabolic process"/>
    <property type="evidence" value="ECO:0007669"/>
    <property type="project" value="TreeGrafter"/>
</dbReference>
<dbReference type="OrthoDB" id="6474464at2759"/>
<proteinExistence type="predicted"/>
<sequence length="426" mass="49590">MRQTAAIKSSNCARVSDHTDAATTELTNDVTSILAQQFPPALRWFLKTLCYRWREVAIIIGFLWISLLYNNHKHPFITHPHAITPEAIGREFTLHAALSPASSHGFLPIEDATSYCAQHKWKPYAERSRPRKVYDLFMMNDELDWLEIRLHTLFHHIDYFVVLESNQTFTGLPKPLLVKENWARFAKFHEKIIYHEVEDMPVGATRTWDYEDHQRNAMFSQVIPRLEGIKKAEMGDVLMVSDVDEIPRSATFTLLRNCAFQKRLTLRSQFYYYGFQWLHRGEQWAHPQATIYAGPENTILPVDLRNGEGRNPLLAWWDKADLWNAGWHCSTCFGSINEVLVKMASFSHTGLNQKQFRNRTRIVDRVRNGLDLWDREGEVYDRVEENQDIPGWLKDGDNKERFSYLLNRDGPNAGFSDYDKGEPVGE</sequence>
<evidence type="ECO:0000313" key="1">
    <source>
        <dbReference type="EMBL" id="KAF4628289.1"/>
    </source>
</evidence>
<keyword evidence="2" id="KW-1185">Reference proteome</keyword>
<accession>A0A8H4W261</accession>